<reference evidence="1 2" key="1">
    <citation type="submission" date="2016-10" db="EMBL/GenBank/DDBJ databases">
        <authorList>
            <person name="de Groot N.N."/>
        </authorList>
    </citation>
    <scope>NUCLEOTIDE SEQUENCE [LARGE SCALE GENOMIC DNA]</scope>
    <source>
        <strain evidence="1 2">Vu-144</strain>
    </source>
</reference>
<dbReference type="OrthoDB" id="9814826at2"/>
<organism evidence="1 2">
    <name type="scientific">Arachidicoccus rhizosphaerae</name>
    <dbReference type="NCBI Taxonomy" id="551991"/>
    <lineage>
        <taxon>Bacteria</taxon>
        <taxon>Pseudomonadati</taxon>
        <taxon>Bacteroidota</taxon>
        <taxon>Chitinophagia</taxon>
        <taxon>Chitinophagales</taxon>
        <taxon>Chitinophagaceae</taxon>
        <taxon>Arachidicoccus</taxon>
    </lineage>
</organism>
<accession>A0A1H4C6M2</accession>
<dbReference type="STRING" id="551991.SAMN05192529_12815"/>
<evidence type="ECO:0000313" key="2">
    <source>
        <dbReference type="Proteomes" id="UP000199041"/>
    </source>
</evidence>
<dbReference type="InterPro" id="IPR017938">
    <property type="entry name" value="Riboflavin_synthase-like_b-brl"/>
</dbReference>
<gene>
    <name evidence="1" type="ORF">SAMN05192529_12815</name>
</gene>
<sequence length="245" mass="27058">MPNVPKWMADLMETALSSKMPVFEVVGADWISPEIRSVVFKGDLQKLKLMPGYAVSFRVSPTAFRNYTPAFIDPQENIFQILAHIHGKGPGARFFADLSLGQQIPVSMARGRKIQEAAAQYFLFGDESTVGLACILQAHFQQLGKHFSTLLHLGQSQNDLPAALGLGSYELVQREAESDNKSSMVSAPGFTILDAAVMPKWNDAQFILAGNGLYIQRIKKELLGLGIDRRRIHAEPYWVPGKTGL</sequence>
<dbReference type="Proteomes" id="UP000199041">
    <property type="component" value="Unassembled WGS sequence"/>
</dbReference>
<dbReference type="Gene3D" id="2.40.30.10">
    <property type="entry name" value="Translation factors"/>
    <property type="match status" value="1"/>
</dbReference>
<dbReference type="RefSeq" id="WP_091400798.1">
    <property type="nucleotide sequence ID" value="NZ_FNQY01000028.1"/>
</dbReference>
<keyword evidence="2" id="KW-1185">Reference proteome</keyword>
<name>A0A1H4C6M2_9BACT</name>
<proteinExistence type="predicted"/>
<protein>
    <submittedName>
        <fullName evidence="1">NADPH-dependent ferric siderophore reductase, contains FAD-binding and SIP domains</fullName>
    </submittedName>
</protein>
<evidence type="ECO:0000313" key="1">
    <source>
        <dbReference type="EMBL" id="SEA56034.1"/>
    </source>
</evidence>
<dbReference type="AlphaFoldDB" id="A0A1H4C6M2"/>
<dbReference type="SUPFAM" id="SSF63380">
    <property type="entry name" value="Riboflavin synthase domain-like"/>
    <property type="match status" value="1"/>
</dbReference>
<dbReference type="EMBL" id="FNQY01000028">
    <property type="protein sequence ID" value="SEA56034.1"/>
    <property type="molecule type" value="Genomic_DNA"/>
</dbReference>